<dbReference type="Gene3D" id="3.30.1220.10">
    <property type="entry name" value="CobW-like, C-terminal domain"/>
    <property type="match status" value="1"/>
</dbReference>
<dbReference type="GO" id="GO:0016787">
    <property type="term" value="F:hydrolase activity"/>
    <property type="evidence" value="ECO:0007669"/>
    <property type="project" value="UniProtKB-KW"/>
</dbReference>
<dbReference type="InterPro" id="IPR011629">
    <property type="entry name" value="CobW-like_C"/>
</dbReference>
<proteinExistence type="inferred from homology"/>
<dbReference type="EMBL" id="UGQM01000001">
    <property type="protein sequence ID" value="STZ46244.1"/>
    <property type="molecule type" value="Genomic_DNA"/>
</dbReference>
<evidence type="ECO:0000259" key="6">
    <source>
        <dbReference type="SMART" id="SM00833"/>
    </source>
</evidence>
<evidence type="ECO:0000256" key="4">
    <source>
        <dbReference type="ARBA" id="ARBA00034320"/>
    </source>
</evidence>
<feature type="domain" description="CobW C-terminal" evidence="6">
    <location>
        <begin position="243"/>
        <end position="331"/>
    </location>
</feature>
<dbReference type="GO" id="GO:0000166">
    <property type="term" value="F:nucleotide binding"/>
    <property type="evidence" value="ECO:0007669"/>
    <property type="project" value="UniProtKB-KW"/>
</dbReference>
<evidence type="ECO:0000313" key="8">
    <source>
        <dbReference type="Proteomes" id="UP000254291"/>
    </source>
</evidence>
<dbReference type="InterPro" id="IPR036627">
    <property type="entry name" value="CobW-likC_sf"/>
</dbReference>
<organism evidence="7 8">
    <name type="scientific">Mycolicibacterium gilvum</name>
    <dbReference type="NCBI Taxonomy" id="1804"/>
    <lineage>
        <taxon>Bacteria</taxon>
        <taxon>Bacillati</taxon>
        <taxon>Actinomycetota</taxon>
        <taxon>Actinomycetes</taxon>
        <taxon>Mycobacteriales</taxon>
        <taxon>Mycobacteriaceae</taxon>
        <taxon>Mycolicibacterium</taxon>
    </lineage>
</organism>
<dbReference type="SUPFAM" id="SSF90002">
    <property type="entry name" value="Hypothetical protein YjiA, C-terminal domain"/>
    <property type="match status" value="1"/>
</dbReference>
<evidence type="ECO:0000256" key="3">
    <source>
        <dbReference type="ARBA" id="ARBA00023186"/>
    </source>
</evidence>
<keyword evidence="2" id="KW-0378">Hydrolase</keyword>
<evidence type="ECO:0000256" key="5">
    <source>
        <dbReference type="ARBA" id="ARBA00049117"/>
    </source>
</evidence>
<gene>
    <name evidence="7" type="primary">yjiA</name>
    <name evidence="7" type="ORF">NCTC10742_05514</name>
</gene>
<comment type="catalytic activity">
    <reaction evidence="5">
        <text>GTP + H2O = GDP + phosphate + H(+)</text>
        <dbReference type="Rhea" id="RHEA:19669"/>
        <dbReference type="ChEBI" id="CHEBI:15377"/>
        <dbReference type="ChEBI" id="CHEBI:15378"/>
        <dbReference type="ChEBI" id="CHEBI:37565"/>
        <dbReference type="ChEBI" id="CHEBI:43474"/>
        <dbReference type="ChEBI" id="CHEBI:58189"/>
    </reaction>
    <physiologicalReaction direction="left-to-right" evidence="5">
        <dbReference type="Rhea" id="RHEA:19670"/>
    </physiologicalReaction>
</comment>
<keyword evidence="1" id="KW-0547">Nucleotide-binding</keyword>
<evidence type="ECO:0000313" key="7">
    <source>
        <dbReference type="EMBL" id="STZ46244.1"/>
    </source>
</evidence>
<dbReference type="InterPro" id="IPR051316">
    <property type="entry name" value="Zinc-reg_GTPase_activator"/>
</dbReference>
<reference evidence="7 8" key="1">
    <citation type="submission" date="2018-06" db="EMBL/GenBank/DDBJ databases">
        <authorList>
            <consortium name="Pathogen Informatics"/>
            <person name="Doyle S."/>
        </authorList>
    </citation>
    <scope>NUCLEOTIDE SEQUENCE [LARGE SCALE GENOMIC DNA]</scope>
    <source>
        <strain evidence="7 8">NCTC10742</strain>
    </source>
</reference>
<accession>A0A378SWK9</accession>
<dbReference type="PANTHER" id="PTHR13748">
    <property type="entry name" value="COBW-RELATED"/>
    <property type="match status" value="1"/>
</dbReference>
<comment type="similarity">
    <text evidence="4">Belongs to the SIMIBI class G3E GTPase family. ZNG1 subfamily.</text>
</comment>
<dbReference type="SMART" id="SM00833">
    <property type="entry name" value="CobW_C"/>
    <property type="match status" value="1"/>
</dbReference>
<name>A0A378SWK9_9MYCO</name>
<dbReference type="InterPro" id="IPR003495">
    <property type="entry name" value="CobW/HypB/UreG_nucleotide-bd"/>
</dbReference>
<sequence length="354" mass="37231">MGPDLQIDSGGVASPAVQPIPVIALTGYLGAGKTTLLNHVLRSPDARIGVVINDFGELNVDAGLVTGQVDEPASIAGGCICCLPDEGGLDVALERLADPKLRLDAIIVEASGLADPVAVSRIIRFSGVDGIRPGGVVDVLDAATHFDTIDRDDAPPARYGAATLVVVNKLDRVPAAERAATMERFESRIRPVNPHAYVVGVTAGRIDPTLLYDIAAATPESGQLSFRELLVDTGAHDHDHTHADSVTVVSDGCVDPDAVIDLLEEPPAGVYRMKGTIAVRYRASTRRYTVNVVGPSVHIAVAPAQAQSNSLVAIGMGLDTAQVRDRMRSALTSVSGPAAPQGIRRLQRYRRLSI</sequence>
<evidence type="ECO:0000256" key="1">
    <source>
        <dbReference type="ARBA" id="ARBA00022741"/>
    </source>
</evidence>
<dbReference type="Proteomes" id="UP000254291">
    <property type="component" value="Unassembled WGS sequence"/>
</dbReference>
<dbReference type="Gene3D" id="3.40.50.300">
    <property type="entry name" value="P-loop containing nucleotide triphosphate hydrolases"/>
    <property type="match status" value="1"/>
</dbReference>
<evidence type="ECO:0000256" key="2">
    <source>
        <dbReference type="ARBA" id="ARBA00022801"/>
    </source>
</evidence>
<dbReference type="Pfam" id="PF02492">
    <property type="entry name" value="cobW"/>
    <property type="match status" value="1"/>
</dbReference>
<dbReference type="GO" id="GO:0005737">
    <property type="term" value="C:cytoplasm"/>
    <property type="evidence" value="ECO:0007669"/>
    <property type="project" value="TreeGrafter"/>
</dbReference>
<dbReference type="Pfam" id="PF07683">
    <property type="entry name" value="CobW_C"/>
    <property type="match status" value="1"/>
</dbReference>
<keyword evidence="3" id="KW-0143">Chaperone</keyword>
<protein>
    <submittedName>
        <fullName evidence="7">GTPase, G3E family</fullName>
    </submittedName>
</protein>
<dbReference type="InterPro" id="IPR027417">
    <property type="entry name" value="P-loop_NTPase"/>
</dbReference>
<dbReference type="CDD" id="cd03112">
    <property type="entry name" value="CobW-like"/>
    <property type="match status" value="1"/>
</dbReference>
<dbReference type="AlphaFoldDB" id="A0A378SWK9"/>
<dbReference type="PANTHER" id="PTHR13748:SF62">
    <property type="entry name" value="COBW DOMAIN-CONTAINING PROTEIN"/>
    <property type="match status" value="1"/>
</dbReference>
<dbReference type="SUPFAM" id="SSF52540">
    <property type="entry name" value="P-loop containing nucleoside triphosphate hydrolases"/>
    <property type="match status" value="1"/>
</dbReference>